<keyword evidence="2" id="KW-1185">Reference proteome</keyword>
<comment type="caution">
    <text evidence="1">The sequence shown here is derived from an EMBL/GenBank/DDBJ whole genome shotgun (WGS) entry which is preliminary data.</text>
</comment>
<proteinExistence type="predicted"/>
<evidence type="ECO:0000313" key="2">
    <source>
        <dbReference type="Proteomes" id="UP001597128"/>
    </source>
</evidence>
<dbReference type="Gene3D" id="3.40.470.10">
    <property type="entry name" value="Uracil-DNA glycosylase-like domain"/>
    <property type="match status" value="1"/>
</dbReference>
<dbReference type="Proteomes" id="UP001597128">
    <property type="component" value="Unassembled WGS sequence"/>
</dbReference>
<dbReference type="SUPFAM" id="SSF52141">
    <property type="entry name" value="Uracil-DNA glycosylase-like"/>
    <property type="match status" value="1"/>
</dbReference>
<dbReference type="InterPro" id="IPR036895">
    <property type="entry name" value="Uracil-DNA_glycosylase-like_sf"/>
</dbReference>
<organism evidence="1 2">
    <name type="scientific">Methylophilus luteus</name>
    <dbReference type="NCBI Taxonomy" id="640108"/>
    <lineage>
        <taxon>Bacteria</taxon>
        <taxon>Pseudomonadati</taxon>
        <taxon>Pseudomonadota</taxon>
        <taxon>Betaproteobacteria</taxon>
        <taxon>Nitrosomonadales</taxon>
        <taxon>Methylophilaceae</taxon>
        <taxon>Methylophilus</taxon>
    </lineage>
</organism>
<name>A0ABW3F8H7_9PROT</name>
<reference evidence="2" key="1">
    <citation type="journal article" date="2019" name="Int. J. Syst. Evol. Microbiol.">
        <title>The Global Catalogue of Microorganisms (GCM) 10K type strain sequencing project: providing services to taxonomists for standard genome sequencing and annotation.</title>
        <authorList>
            <consortium name="The Broad Institute Genomics Platform"/>
            <consortium name="The Broad Institute Genome Sequencing Center for Infectious Disease"/>
            <person name="Wu L."/>
            <person name="Ma J."/>
        </authorList>
    </citation>
    <scope>NUCLEOTIDE SEQUENCE [LARGE SCALE GENOMIC DNA]</scope>
    <source>
        <strain evidence="2">CCUG 58412</strain>
    </source>
</reference>
<dbReference type="EMBL" id="JBHTKB010000002">
    <property type="protein sequence ID" value="MFD0914179.1"/>
    <property type="molecule type" value="Genomic_DNA"/>
</dbReference>
<evidence type="ECO:0000313" key="1">
    <source>
        <dbReference type="EMBL" id="MFD0914179.1"/>
    </source>
</evidence>
<dbReference type="RefSeq" id="WP_379057754.1">
    <property type="nucleotide sequence ID" value="NZ_JBHTKB010000002.1"/>
</dbReference>
<protein>
    <submittedName>
        <fullName evidence="1">Uncharacterized protein</fullName>
    </submittedName>
</protein>
<sequence>MSLTREDMLRELELLPVWRLRAPIAAANLPDTAVLAAATSFAEPQPAQTADILPETVVATAVVAEPVIVESAMIEPALVEPALVEPTVVPAAAEELAVPPLTTTEVAAEIAAAEVISPPLVTTPWLILCPSAADAAAQQLLQNIVQALKLPHETLHVSEQALQASQVQSSFCVLFGLQAANTFLGSSHADIAEVRGRLLTHADVSYVVTHHPQAMLENPLLKKQVWHDLCLLLSAQPVSA</sequence>
<gene>
    <name evidence="1" type="ORF">ACFQ1Z_11515</name>
</gene>
<accession>A0ABW3F8H7</accession>